<dbReference type="GO" id="GO:0006508">
    <property type="term" value="P:proteolysis"/>
    <property type="evidence" value="ECO:0007669"/>
    <property type="project" value="InterPro"/>
</dbReference>
<dbReference type="SUPFAM" id="SSF53474">
    <property type="entry name" value="alpha/beta-Hydrolases"/>
    <property type="match status" value="1"/>
</dbReference>
<dbReference type="Proteomes" id="UP001163823">
    <property type="component" value="Chromosome 8"/>
</dbReference>
<dbReference type="InterPro" id="IPR001375">
    <property type="entry name" value="Peptidase_S9_cat"/>
</dbReference>
<comment type="caution">
    <text evidence="2">The sequence shown here is derived from an EMBL/GenBank/DDBJ whole genome shotgun (WGS) entry which is preliminary data.</text>
</comment>
<dbReference type="PANTHER" id="PTHR43056:SF5">
    <property type="entry name" value="PEPTIDASE S9 PROLYL OLIGOPEPTIDASE CATALYTIC DOMAIN-CONTAINING PROTEIN"/>
    <property type="match status" value="1"/>
</dbReference>
<protein>
    <submittedName>
        <fullName evidence="2">Acylamino-acid-releasing enzyme</fullName>
    </submittedName>
</protein>
<dbReference type="KEGG" id="qsa:O6P43_018895"/>
<organism evidence="2 3">
    <name type="scientific">Quillaja saponaria</name>
    <name type="common">Soap bark tree</name>
    <dbReference type="NCBI Taxonomy" id="32244"/>
    <lineage>
        <taxon>Eukaryota</taxon>
        <taxon>Viridiplantae</taxon>
        <taxon>Streptophyta</taxon>
        <taxon>Embryophyta</taxon>
        <taxon>Tracheophyta</taxon>
        <taxon>Spermatophyta</taxon>
        <taxon>Magnoliopsida</taxon>
        <taxon>eudicotyledons</taxon>
        <taxon>Gunneridae</taxon>
        <taxon>Pentapetalae</taxon>
        <taxon>rosids</taxon>
        <taxon>fabids</taxon>
        <taxon>Fabales</taxon>
        <taxon>Quillajaceae</taxon>
        <taxon>Quillaja</taxon>
    </lineage>
</organism>
<evidence type="ECO:0000259" key="1">
    <source>
        <dbReference type="Pfam" id="PF00326"/>
    </source>
</evidence>
<dbReference type="PANTHER" id="PTHR43056">
    <property type="entry name" value="PEPTIDASE S9 PROLYL OLIGOPEPTIDASE"/>
    <property type="match status" value="1"/>
</dbReference>
<evidence type="ECO:0000313" key="3">
    <source>
        <dbReference type="Proteomes" id="UP001163823"/>
    </source>
</evidence>
<dbReference type="Pfam" id="PF00326">
    <property type="entry name" value="Peptidase_S9"/>
    <property type="match status" value="1"/>
</dbReference>
<dbReference type="SUPFAM" id="SSF82171">
    <property type="entry name" value="DPP6 N-terminal domain-like"/>
    <property type="match status" value="1"/>
</dbReference>
<gene>
    <name evidence="2" type="ORF">O6P43_018895</name>
</gene>
<dbReference type="EMBL" id="JARAOO010000008">
    <property type="protein sequence ID" value="KAJ7958122.1"/>
    <property type="molecule type" value="Genomic_DNA"/>
</dbReference>
<dbReference type="InterPro" id="IPR029058">
    <property type="entry name" value="AB_hydrolase_fold"/>
</dbReference>
<sequence length="684" mass="76517">MQTLHSVRTIPELAAKQEKLTAPYGSWKSPITADVVSGSSKRLGGTAVDAHGRLIWLESRPSESGRAVLVKEPESAGDDPVDITPKDFAVRTLAQEYGGGAFRVSGDTVIFSNYKDQRLYTQSLSSPDLSPVPLTPDYGETIVSYADGVLDARFNRYVTVREDQRESKLNPTTTIVTIRLGSKDIQEPEELIGGNDFYAFPRVDPRGERIAWIEWSHPNMPWDKSELWVGYISENGEVSRRVCVAGRDPSLVEAPTEPQWSPSGELFFITDRNNGFWNLHKWIESENEVLPLHSLDAEFARPLWIFGMNSYEFVQSSEQKNLIICSYRQNGRSFLGILDDSQSSLTVLDIPFTDIDNITYGNHCLYVEGASAVHPSSVAKVTLDDHKSKAVDFKTIWSSSPDSLKYNSYFSMPELIEFPTEVPGQNAYAYFYPPSNPMYQASQEEKPPLLLKSHGGPTAETHGILNLSIQYWTSRGWAFVDVNYGGSTGYGREYRERLLGSWGVVDVNDCCSCARNLVDCGKVDEKRLCITGGSAGGYTTLAALSFRETFKAGASLYGVADLNMLRAETHKFESHYIDKLVGSEQNYFERSPINFVDKFSCPIILFQGLDDKVVPPDQAQKIYLALKKKGLPVALVEYEGEQHGFRKAENIKFTLEQQMVFFARLVGHFTVADDITPIKVDNFD</sequence>
<evidence type="ECO:0000313" key="2">
    <source>
        <dbReference type="EMBL" id="KAJ7958122.1"/>
    </source>
</evidence>
<dbReference type="Gene3D" id="3.40.50.1820">
    <property type="entry name" value="alpha/beta hydrolase"/>
    <property type="match status" value="1"/>
</dbReference>
<feature type="domain" description="Peptidase S9 prolyl oligopeptidase catalytic" evidence="1">
    <location>
        <begin position="468"/>
        <end position="667"/>
    </location>
</feature>
<accession>A0AAD7PK55</accession>
<dbReference type="GO" id="GO:0008236">
    <property type="term" value="F:serine-type peptidase activity"/>
    <property type="evidence" value="ECO:0007669"/>
    <property type="project" value="InterPro"/>
</dbReference>
<proteinExistence type="predicted"/>
<name>A0AAD7PK55_QUISA</name>
<dbReference type="AlphaFoldDB" id="A0AAD7PK55"/>
<keyword evidence="3" id="KW-1185">Reference proteome</keyword>
<dbReference type="InterPro" id="IPR050585">
    <property type="entry name" value="Xaa-Pro_dipeptidyl-ppase/CocE"/>
</dbReference>
<reference evidence="2" key="1">
    <citation type="journal article" date="2023" name="Science">
        <title>Elucidation of the pathway for biosynthesis of saponin adjuvants from the soapbark tree.</title>
        <authorList>
            <person name="Reed J."/>
            <person name="Orme A."/>
            <person name="El-Demerdash A."/>
            <person name="Owen C."/>
            <person name="Martin L.B.B."/>
            <person name="Misra R.C."/>
            <person name="Kikuchi S."/>
            <person name="Rejzek M."/>
            <person name="Martin A.C."/>
            <person name="Harkess A."/>
            <person name="Leebens-Mack J."/>
            <person name="Louveau T."/>
            <person name="Stephenson M.J."/>
            <person name="Osbourn A."/>
        </authorList>
    </citation>
    <scope>NUCLEOTIDE SEQUENCE</scope>
    <source>
        <strain evidence="2">S10</strain>
    </source>
</reference>